<organism evidence="2 3">
    <name type="scientific">Monilinia laxa</name>
    <name type="common">Brown rot fungus</name>
    <name type="synonym">Sclerotinia laxa</name>
    <dbReference type="NCBI Taxonomy" id="61186"/>
    <lineage>
        <taxon>Eukaryota</taxon>
        <taxon>Fungi</taxon>
        <taxon>Dikarya</taxon>
        <taxon>Ascomycota</taxon>
        <taxon>Pezizomycotina</taxon>
        <taxon>Leotiomycetes</taxon>
        <taxon>Helotiales</taxon>
        <taxon>Sclerotiniaceae</taxon>
        <taxon>Monilinia</taxon>
    </lineage>
</organism>
<dbReference type="Proteomes" id="UP000326757">
    <property type="component" value="Unassembled WGS sequence"/>
</dbReference>
<dbReference type="EMBL" id="VIGI01000013">
    <property type="protein sequence ID" value="KAB8292366.1"/>
    <property type="molecule type" value="Genomic_DNA"/>
</dbReference>
<keyword evidence="1" id="KW-0472">Membrane</keyword>
<keyword evidence="1" id="KW-0812">Transmembrane</keyword>
<feature type="transmembrane region" description="Helical" evidence="1">
    <location>
        <begin position="93"/>
        <end position="116"/>
    </location>
</feature>
<keyword evidence="1" id="KW-1133">Transmembrane helix</keyword>
<evidence type="ECO:0000313" key="3">
    <source>
        <dbReference type="Proteomes" id="UP000326757"/>
    </source>
</evidence>
<accession>A0A5N6JV30</accession>
<sequence>MKPILCYQFSLKHLSGGEIGICGWLQYCKAANLRSQEKREQSHQSSFLPSLHFLAIDQYTLNYGGAAAGSIHTNHDLESSTSFGYRSNTPSSLGFFLTCFSPYQLSKFLTFSLSFFKDLLLPQSLGCAIFTFFLYIKISLVGQVLHINPFRKSYLNKNEVQRRHSR</sequence>
<dbReference type="AlphaFoldDB" id="A0A5N6JV30"/>
<reference evidence="2 3" key="1">
    <citation type="submission" date="2019-06" db="EMBL/GenBank/DDBJ databases">
        <title>Genome Sequence of the Brown Rot Fungal Pathogen Monilinia laxa.</title>
        <authorList>
            <person name="De Miccolis Angelini R.M."/>
            <person name="Landi L."/>
            <person name="Abate D."/>
            <person name="Pollastro S."/>
            <person name="Romanazzi G."/>
            <person name="Faretra F."/>
        </authorList>
    </citation>
    <scope>NUCLEOTIDE SEQUENCE [LARGE SCALE GENOMIC DNA]</scope>
    <source>
        <strain evidence="2 3">Mlax316</strain>
    </source>
</reference>
<keyword evidence="3" id="KW-1185">Reference proteome</keyword>
<proteinExistence type="predicted"/>
<comment type="caution">
    <text evidence="2">The sequence shown here is derived from an EMBL/GenBank/DDBJ whole genome shotgun (WGS) entry which is preliminary data.</text>
</comment>
<evidence type="ECO:0000313" key="2">
    <source>
        <dbReference type="EMBL" id="KAB8292366.1"/>
    </source>
</evidence>
<gene>
    <name evidence="2" type="ORF">EYC80_008103</name>
</gene>
<feature type="transmembrane region" description="Helical" evidence="1">
    <location>
        <begin position="128"/>
        <end position="147"/>
    </location>
</feature>
<protein>
    <submittedName>
        <fullName evidence="2">Uncharacterized protein</fullName>
    </submittedName>
</protein>
<name>A0A5N6JV30_MONLA</name>
<evidence type="ECO:0000256" key="1">
    <source>
        <dbReference type="SAM" id="Phobius"/>
    </source>
</evidence>